<comment type="subcellular location">
    <subcellularLocation>
        <location evidence="1 9">Cytoplasm</location>
    </subcellularLocation>
</comment>
<gene>
    <name evidence="9" type="primary">tal</name>
    <name evidence="10" type="ORF">HELGO_WM16418</name>
</gene>
<accession>A0A6S6TE25</accession>
<keyword evidence="4 9" id="KW-0963">Cytoplasm</keyword>
<reference evidence="10" key="1">
    <citation type="submission" date="2020-01" db="EMBL/GenBank/DDBJ databases">
        <authorList>
            <person name="Meier V. D."/>
            <person name="Meier V D."/>
        </authorList>
    </citation>
    <scope>NUCLEOTIDE SEQUENCE</scope>
    <source>
        <strain evidence="10">HLG_WM_MAG_10</strain>
    </source>
</reference>
<dbReference type="GO" id="GO:0005975">
    <property type="term" value="P:carbohydrate metabolic process"/>
    <property type="evidence" value="ECO:0007669"/>
    <property type="project" value="InterPro"/>
</dbReference>
<evidence type="ECO:0000256" key="7">
    <source>
        <dbReference type="ARBA" id="ARBA00023270"/>
    </source>
</evidence>
<evidence type="ECO:0000256" key="3">
    <source>
        <dbReference type="ARBA" id="ARBA00005740"/>
    </source>
</evidence>
<name>A0A6S6TE25_9BACT</name>
<evidence type="ECO:0000256" key="5">
    <source>
        <dbReference type="ARBA" id="ARBA00022679"/>
    </source>
</evidence>
<dbReference type="GO" id="GO:0004801">
    <property type="term" value="F:transaldolase activity"/>
    <property type="evidence" value="ECO:0007669"/>
    <property type="project" value="UniProtKB-UniRule"/>
</dbReference>
<dbReference type="InterPro" id="IPR033919">
    <property type="entry name" value="TSA/FSA_arc/bac"/>
</dbReference>
<evidence type="ECO:0000256" key="6">
    <source>
        <dbReference type="ARBA" id="ARBA00023126"/>
    </source>
</evidence>
<evidence type="ECO:0000256" key="8">
    <source>
        <dbReference type="ARBA" id="ARBA00048810"/>
    </source>
</evidence>
<dbReference type="InterPro" id="IPR013785">
    <property type="entry name" value="Aldolase_TIM"/>
</dbReference>
<organism evidence="10">
    <name type="scientific">uncultured Aureispira sp</name>
    <dbReference type="NCBI Taxonomy" id="1331704"/>
    <lineage>
        <taxon>Bacteria</taxon>
        <taxon>Pseudomonadati</taxon>
        <taxon>Bacteroidota</taxon>
        <taxon>Saprospiria</taxon>
        <taxon>Saprospirales</taxon>
        <taxon>Saprospiraceae</taxon>
        <taxon>Aureispira</taxon>
        <taxon>environmental samples</taxon>
    </lineage>
</organism>
<keyword evidence="6 9" id="KW-0570">Pentose shunt</keyword>
<dbReference type="Pfam" id="PF00923">
    <property type="entry name" value="TAL_FSA"/>
    <property type="match status" value="1"/>
</dbReference>
<evidence type="ECO:0000256" key="2">
    <source>
        <dbReference type="ARBA" id="ARBA00004857"/>
    </source>
</evidence>
<dbReference type="SUPFAM" id="SSF51569">
    <property type="entry name" value="Aldolase"/>
    <property type="match status" value="1"/>
</dbReference>
<dbReference type="HAMAP" id="MF_00494">
    <property type="entry name" value="Transaldolase_3b"/>
    <property type="match status" value="1"/>
</dbReference>
<evidence type="ECO:0000313" key="10">
    <source>
        <dbReference type="EMBL" id="CAA6814697.1"/>
    </source>
</evidence>
<comment type="pathway">
    <text evidence="2 9">Carbohydrate degradation; pentose phosphate pathway; D-glyceraldehyde 3-phosphate and beta-D-fructose 6-phosphate from D-ribose 5-phosphate and D-xylulose 5-phosphate (non-oxidative stage): step 2/3.</text>
</comment>
<dbReference type="GO" id="GO:0042182">
    <property type="term" value="P:ketone catabolic process"/>
    <property type="evidence" value="ECO:0007669"/>
    <property type="project" value="UniProtKB-ARBA"/>
</dbReference>
<dbReference type="PANTHER" id="PTHR10683:SF40">
    <property type="entry name" value="FRUCTOSE-6-PHOSPHATE ALDOLASE 1-RELATED"/>
    <property type="match status" value="1"/>
</dbReference>
<dbReference type="EMBL" id="CACVAQ010000218">
    <property type="protein sequence ID" value="CAA6814697.1"/>
    <property type="molecule type" value="Genomic_DNA"/>
</dbReference>
<evidence type="ECO:0000256" key="4">
    <source>
        <dbReference type="ARBA" id="ARBA00022490"/>
    </source>
</evidence>
<dbReference type="GO" id="GO:0006098">
    <property type="term" value="P:pentose-phosphate shunt"/>
    <property type="evidence" value="ECO:0007669"/>
    <property type="project" value="UniProtKB-UniRule"/>
</dbReference>
<dbReference type="GO" id="GO:0005737">
    <property type="term" value="C:cytoplasm"/>
    <property type="evidence" value="ECO:0007669"/>
    <property type="project" value="UniProtKB-SubCell"/>
</dbReference>
<dbReference type="CDD" id="cd00956">
    <property type="entry name" value="Transaldolase_FSA"/>
    <property type="match status" value="1"/>
</dbReference>
<comment type="catalytic activity">
    <reaction evidence="8 9">
        <text>D-sedoheptulose 7-phosphate + D-glyceraldehyde 3-phosphate = D-erythrose 4-phosphate + beta-D-fructose 6-phosphate</text>
        <dbReference type="Rhea" id="RHEA:17053"/>
        <dbReference type="ChEBI" id="CHEBI:16897"/>
        <dbReference type="ChEBI" id="CHEBI:57483"/>
        <dbReference type="ChEBI" id="CHEBI:57634"/>
        <dbReference type="ChEBI" id="CHEBI:59776"/>
        <dbReference type="EC" id="2.2.1.2"/>
    </reaction>
</comment>
<comment type="function">
    <text evidence="9">Transaldolase is important for the balance of metabolites in the pentose-phosphate pathway.</text>
</comment>
<keyword evidence="7 9" id="KW-0704">Schiff base</keyword>
<dbReference type="InterPro" id="IPR022999">
    <property type="entry name" value="Transaldolase_3B"/>
</dbReference>
<protein>
    <recommendedName>
        <fullName evidence="9">Probable transaldolase</fullName>
        <ecNumber evidence="9">2.2.1.2</ecNumber>
    </recommendedName>
</protein>
<comment type="similarity">
    <text evidence="3 9">Belongs to the transaldolase family. Type 3B subfamily.</text>
</comment>
<dbReference type="FunFam" id="3.20.20.70:FF:000018">
    <property type="entry name" value="Probable transaldolase"/>
    <property type="match status" value="1"/>
</dbReference>
<evidence type="ECO:0000256" key="9">
    <source>
        <dbReference type="HAMAP-Rule" id="MF_00494"/>
    </source>
</evidence>
<feature type="active site" description="Schiff-base intermediate with substrate" evidence="9">
    <location>
        <position position="112"/>
    </location>
</feature>
<dbReference type="UniPathway" id="UPA00115">
    <property type="reaction ID" value="UER00414"/>
</dbReference>
<keyword evidence="5 9" id="KW-0808">Transferase</keyword>
<sequence>MSSFEFIKTKNRLQYDSYYLQKQIKMKFFVDTANLAQIQEAYDLGILDGVTTNPSLMAKEGISGQEAVLEHYKKICEIADGDVSAEVIATDFEGIVKEGEALAALHPNIVVKVPMIKDGIKAIKHFSSKGIRTNCTLVFSAGQAILAAKAGATYLSPFIGRVDDISWDGMDLIDQIVHIYSFYGFETQVLAASIRNPLHIVKCAEVGADVVTCPLNAILALLKHPLTDIGLAKFLADHKKVNG</sequence>
<evidence type="ECO:0000256" key="1">
    <source>
        <dbReference type="ARBA" id="ARBA00004496"/>
    </source>
</evidence>
<dbReference type="PANTHER" id="PTHR10683">
    <property type="entry name" value="TRANSALDOLASE"/>
    <property type="match status" value="1"/>
</dbReference>
<dbReference type="AlphaFoldDB" id="A0A6S6TE25"/>
<dbReference type="InterPro" id="IPR001585">
    <property type="entry name" value="TAL/FSA"/>
</dbReference>
<dbReference type="InterPro" id="IPR004731">
    <property type="entry name" value="Transaldolase_3B/F6P_aldolase"/>
</dbReference>
<dbReference type="InterPro" id="IPR018225">
    <property type="entry name" value="Transaldolase_AS"/>
</dbReference>
<dbReference type="Gene3D" id="3.20.20.70">
    <property type="entry name" value="Aldolase class I"/>
    <property type="match status" value="1"/>
</dbReference>
<proteinExistence type="inferred from homology"/>
<dbReference type="EC" id="2.2.1.2" evidence="9"/>
<dbReference type="GO" id="GO:0016832">
    <property type="term" value="F:aldehyde-lyase activity"/>
    <property type="evidence" value="ECO:0007669"/>
    <property type="project" value="InterPro"/>
</dbReference>
<dbReference type="PROSITE" id="PS01054">
    <property type="entry name" value="TRANSALDOLASE_1"/>
    <property type="match status" value="1"/>
</dbReference>
<dbReference type="NCBIfam" id="TIGR00875">
    <property type="entry name" value="fsa_talC_mipB"/>
    <property type="match status" value="1"/>
</dbReference>